<organism evidence="3 4">
    <name type="scientific">Intestinimonas massiliensis</name>
    <name type="common">ex Afouda et al. 2020</name>
    <dbReference type="NCBI Taxonomy" id="1673721"/>
    <lineage>
        <taxon>Bacteria</taxon>
        <taxon>Bacillati</taxon>
        <taxon>Bacillota</taxon>
        <taxon>Clostridia</taxon>
        <taxon>Eubacteriales</taxon>
        <taxon>Intestinimonas</taxon>
    </lineage>
</organism>
<dbReference type="SUPFAM" id="SSF47598">
    <property type="entry name" value="Ribbon-helix-helix"/>
    <property type="match status" value="1"/>
</dbReference>
<evidence type="ECO:0000313" key="3">
    <source>
        <dbReference type="EMBL" id="MCG4529306.1"/>
    </source>
</evidence>
<dbReference type="Pfam" id="PF08681">
    <property type="entry name" value="TacA1"/>
    <property type="match status" value="1"/>
</dbReference>
<comment type="caution">
    <text evidence="3">The sequence shown here is derived from an EMBL/GenBank/DDBJ whole genome shotgun (WGS) entry which is preliminary data.</text>
</comment>
<name>A0ABS9MES1_9FIRM</name>
<keyword evidence="4" id="KW-1185">Reference proteome</keyword>
<keyword evidence="1" id="KW-1277">Toxin-antitoxin system</keyword>
<protein>
    <submittedName>
        <fullName evidence="3">DUF1778 domain-containing protein</fullName>
    </submittedName>
</protein>
<evidence type="ECO:0000313" key="4">
    <source>
        <dbReference type="Proteomes" id="UP001200313"/>
    </source>
</evidence>
<evidence type="ECO:0000256" key="1">
    <source>
        <dbReference type="ARBA" id="ARBA00022649"/>
    </source>
</evidence>
<gene>
    <name evidence="3" type="ORF">L0P79_20020</name>
</gene>
<dbReference type="Proteomes" id="UP001200313">
    <property type="component" value="Unassembled WGS sequence"/>
</dbReference>
<dbReference type="EMBL" id="JAKNJB010000099">
    <property type="protein sequence ID" value="MCG4529306.1"/>
    <property type="molecule type" value="Genomic_DNA"/>
</dbReference>
<dbReference type="Gene3D" id="1.20.5.780">
    <property type="entry name" value="Single helix bin"/>
    <property type="match status" value="1"/>
</dbReference>
<comment type="similarity">
    <text evidence="2">Belongs to the TacA antitoxin family.</text>
</comment>
<accession>A0ABS9MES1</accession>
<reference evidence="3 4" key="1">
    <citation type="submission" date="2022-01" db="EMBL/GenBank/DDBJ databases">
        <title>Collection of gut derived symbiotic bacterial strains cultured from healthy donors.</title>
        <authorList>
            <person name="Lin H."/>
            <person name="Kohout C."/>
            <person name="Waligurski E."/>
            <person name="Pamer E.G."/>
        </authorList>
    </citation>
    <scope>NUCLEOTIDE SEQUENCE [LARGE SCALE GENOMIC DNA]</scope>
    <source>
        <strain evidence="3 4">DFI.3.7</strain>
    </source>
</reference>
<sequence length="86" mass="10071">MRNTVIQIRISEEEKNMISRLAEESHQSMTSYILTSVLSEENSANSITLRQNVARALCELNCLIEQVEDLHARKLLRKWEDAVWHF</sequence>
<dbReference type="InterPro" id="IPR010985">
    <property type="entry name" value="Ribbon_hlx_hlx"/>
</dbReference>
<dbReference type="RefSeq" id="WP_238075528.1">
    <property type="nucleotide sequence ID" value="NZ_JAKNJB010000099.1"/>
</dbReference>
<proteinExistence type="inferred from homology"/>
<dbReference type="InterPro" id="IPR014795">
    <property type="entry name" value="TacA_1-like"/>
</dbReference>
<evidence type="ECO:0000256" key="2">
    <source>
        <dbReference type="ARBA" id="ARBA00049988"/>
    </source>
</evidence>